<keyword evidence="4" id="KW-0482">Metalloprotease</keyword>
<keyword evidence="8" id="KW-1185">Reference proteome</keyword>
<evidence type="ECO:0000256" key="2">
    <source>
        <dbReference type="ARBA" id="ARBA00022723"/>
    </source>
</evidence>
<dbReference type="GO" id="GO:0008235">
    <property type="term" value="F:metalloexopeptidase activity"/>
    <property type="evidence" value="ECO:0007669"/>
    <property type="project" value="UniProtKB-ARBA"/>
</dbReference>
<accession>A0A9X0U592</accession>
<dbReference type="GO" id="GO:0046872">
    <property type="term" value="F:metal ion binding"/>
    <property type="evidence" value="ECO:0007669"/>
    <property type="project" value="UniProtKB-KW"/>
</dbReference>
<evidence type="ECO:0000256" key="4">
    <source>
        <dbReference type="ARBA" id="ARBA00023049"/>
    </source>
</evidence>
<keyword evidence="1" id="KW-0645">Protease</keyword>
<organism evidence="7 8">
    <name type="scientific">Tunturiibacter gelidiferens</name>
    <dbReference type="NCBI Taxonomy" id="3069689"/>
    <lineage>
        <taxon>Bacteria</taxon>
        <taxon>Pseudomonadati</taxon>
        <taxon>Acidobacteriota</taxon>
        <taxon>Terriglobia</taxon>
        <taxon>Terriglobales</taxon>
        <taxon>Acidobacteriaceae</taxon>
        <taxon>Tunturiibacter</taxon>
    </lineage>
</organism>
<sequence length="357" mass="37936">MRKRRASAAAKAVGVDGMLITHLPDVRYLCGFTGSNAVLVLMGGRATLFTDGRYTIQARAEATGTKVVITRKGAVIAACEWMEAGGMKRCGFDSAHTTVASLETMRKAVSAKVRRGMFVAVGSIVAGLREVKDADEINLIRTAALVGCDLFDGMLTYLEAGLTETEVAATLEYAARLAGAEGMSFDTIVASGERSALPHGRATRAKLPKQGFVTLDFGVILDGYCSDMTRTVHLGKASPDERDVYDSVLEAQEAAVAAVAPGVTAGEVDEAARSVLRRVKLDKYFSHSTGHGVGLEIHEGPRLAAKQTQVLQQGMVITIEPGVYMPGRFGLRIEDMVLVTANGGEVLTPSVKAWVEL</sequence>
<dbReference type="InterPro" id="IPR000994">
    <property type="entry name" value="Pept_M24"/>
</dbReference>
<keyword evidence="3 7" id="KW-0378">Hydrolase</keyword>
<dbReference type="InterPro" id="IPR001131">
    <property type="entry name" value="Peptidase_M24B_aminopep-P_CS"/>
</dbReference>
<dbReference type="SUPFAM" id="SSF53092">
    <property type="entry name" value="Creatinase/prolidase N-terminal domain"/>
    <property type="match status" value="1"/>
</dbReference>
<evidence type="ECO:0000256" key="1">
    <source>
        <dbReference type="ARBA" id="ARBA00022670"/>
    </source>
</evidence>
<dbReference type="CDD" id="cd01092">
    <property type="entry name" value="APP-like"/>
    <property type="match status" value="1"/>
</dbReference>
<dbReference type="InterPro" id="IPR036005">
    <property type="entry name" value="Creatinase/aminopeptidase-like"/>
</dbReference>
<comment type="caution">
    <text evidence="7">The sequence shown here is derived from an EMBL/GenBank/DDBJ whole genome shotgun (WGS) entry which is preliminary data.</text>
</comment>
<keyword evidence="7" id="KW-0031">Aminopeptidase</keyword>
<dbReference type="PRINTS" id="PR00599">
    <property type="entry name" value="MAPEPTIDASE"/>
</dbReference>
<name>A0A9X0U592_9BACT</name>
<dbReference type="AlphaFoldDB" id="A0A9X0U592"/>
<dbReference type="Pfam" id="PF01321">
    <property type="entry name" value="Creatinase_N"/>
    <property type="match status" value="1"/>
</dbReference>
<dbReference type="InterPro" id="IPR050659">
    <property type="entry name" value="Peptidase_M24B"/>
</dbReference>
<evidence type="ECO:0000313" key="8">
    <source>
        <dbReference type="Proteomes" id="UP000535182"/>
    </source>
</evidence>
<dbReference type="Proteomes" id="UP000535182">
    <property type="component" value="Unassembled WGS sequence"/>
</dbReference>
<dbReference type="SUPFAM" id="SSF55920">
    <property type="entry name" value="Creatinase/aminopeptidase"/>
    <property type="match status" value="1"/>
</dbReference>
<dbReference type="EMBL" id="JACHEB010000009">
    <property type="protein sequence ID" value="MBB5330249.1"/>
    <property type="molecule type" value="Genomic_DNA"/>
</dbReference>
<dbReference type="Pfam" id="PF00557">
    <property type="entry name" value="Peptidase_M24"/>
    <property type="match status" value="1"/>
</dbReference>
<dbReference type="GO" id="GO:0004177">
    <property type="term" value="F:aminopeptidase activity"/>
    <property type="evidence" value="ECO:0007669"/>
    <property type="project" value="UniProtKB-KW"/>
</dbReference>
<feature type="domain" description="Peptidase M24" evidence="5">
    <location>
        <begin position="139"/>
        <end position="341"/>
    </location>
</feature>
<evidence type="ECO:0000259" key="6">
    <source>
        <dbReference type="Pfam" id="PF01321"/>
    </source>
</evidence>
<dbReference type="GO" id="GO:0006508">
    <property type="term" value="P:proteolysis"/>
    <property type="evidence" value="ECO:0007669"/>
    <property type="project" value="UniProtKB-KW"/>
</dbReference>
<protein>
    <submittedName>
        <fullName evidence="7">Xaa-Pro aminopeptidase</fullName>
        <ecNumber evidence="7">3.4.11.9</ecNumber>
    </submittedName>
</protein>
<dbReference type="Gene3D" id="3.40.350.10">
    <property type="entry name" value="Creatinase/prolidase N-terminal domain"/>
    <property type="match status" value="1"/>
</dbReference>
<dbReference type="EC" id="3.4.11.9" evidence="7"/>
<dbReference type="InterPro" id="IPR001714">
    <property type="entry name" value="Pept_M24_MAP"/>
</dbReference>
<keyword evidence="2" id="KW-0479">Metal-binding</keyword>
<dbReference type="RefSeq" id="WP_260698375.1">
    <property type="nucleotide sequence ID" value="NZ_JACHEB010000009.1"/>
</dbReference>
<gene>
    <name evidence="7" type="ORF">HDF14_003882</name>
</gene>
<dbReference type="Gene3D" id="3.90.230.10">
    <property type="entry name" value="Creatinase/methionine aminopeptidase superfamily"/>
    <property type="match status" value="1"/>
</dbReference>
<dbReference type="InterPro" id="IPR000587">
    <property type="entry name" value="Creatinase_N"/>
</dbReference>
<evidence type="ECO:0000256" key="3">
    <source>
        <dbReference type="ARBA" id="ARBA00022801"/>
    </source>
</evidence>
<reference evidence="7 8" key="1">
    <citation type="submission" date="2020-08" db="EMBL/GenBank/DDBJ databases">
        <title>Genomic Encyclopedia of Type Strains, Phase IV (KMG-V): Genome sequencing to study the core and pangenomes of soil and plant-associated prokaryotes.</title>
        <authorList>
            <person name="Whitman W."/>
        </authorList>
    </citation>
    <scope>NUCLEOTIDE SEQUENCE [LARGE SCALE GENOMIC DNA]</scope>
    <source>
        <strain evidence="7 8">X5P2</strain>
    </source>
</reference>
<evidence type="ECO:0000259" key="5">
    <source>
        <dbReference type="Pfam" id="PF00557"/>
    </source>
</evidence>
<feature type="domain" description="Creatinase N-terminal" evidence="6">
    <location>
        <begin position="2"/>
        <end position="131"/>
    </location>
</feature>
<dbReference type="PANTHER" id="PTHR46112:SF3">
    <property type="entry name" value="AMINOPEPTIDASE YPDF"/>
    <property type="match status" value="1"/>
</dbReference>
<dbReference type="PANTHER" id="PTHR46112">
    <property type="entry name" value="AMINOPEPTIDASE"/>
    <property type="match status" value="1"/>
</dbReference>
<evidence type="ECO:0000313" key="7">
    <source>
        <dbReference type="EMBL" id="MBB5330249.1"/>
    </source>
</evidence>
<dbReference type="InterPro" id="IPR029149">
    <property type="entry name" value="Creatin/AminoP/Spt16_N"/>
</dbReference>
<proteinExistence type="predicted"/>
<dbReference type="PROSITE" id="PS00491">
    <property type="entry name" value="PROLINE_PEPTIDASE"/>
    <property type="match status" value="1"/>
</dbReference>